<sequence length="221" mass="23955">MRINADFNRRAVVHAASQDWTPSPAAGVERKMLDRVGEEVARATTIVRFAPGSAFSEHTHGGGEEFLVLEGVFQDELGDYGVGSYVRNPPTSRHAPRSAEGCTIFVKLHQFDPADRRHVRLDIDAIAPVSVDGAAGVTRISLYQDEHETVCVENWAPGAKITRDLPGGLEALVLRGGFQEHEDTLAPCSWLRLPKGSRLEATAGAEGARVWIKTGHLLALG</sequence>
<feature type="domain" description="ChrR-like cupin" evidence="1">
    <location>
        <begin position="9"/>
        <end position="111"/>
    </location>
</feature>
<reference evidence="3" key="1">
    <citation type="submission" date="2018-03" db="EMBL/GenBank/DDBJ databases">
        <authorList>
            <person name="Sun L."/>
            <person name="Liu H."/>
            <person name="Chen W."/>
            <person name="Huang K."/>
            <person name="Liu W."/>
            <person name="Gao X."/>
        </authorList>
    </citation>
    <scope>NUCLEOTIDE SEQUENCE [LARGE SCALE GENOMIC DNA]</scope>
    <source>
        <strain evidence="3">SH9</strain>
    </source>
</reference>
<dbReference type="RefSeq" id="WP_106336340.1">
    <property type="nucleotide sequence ID" value="NZ_PVZS01000008.1"/>
</dbReference>
<dbReference type="InterPro" id="IPR014710">
    <property type="entry name" value="RmlC-like_jellyroll"/>
</dbReference>
<proteinExistence type="predicted"/>
<evidence type="ECO:0000313" key="2">
    <source>
        <dbReference type="EMBL" id="PSC05330.1"/>
    </source>
</evidence>
<dbReference type="InterPro" id="IPR011051">
    <property type="entry name" value="RmlC_Cupin_sf"/>
</dbReference>
<dbReference type="Proteomes" id="UP000239772">
    <property type="component" value="Unassembled WGS sequence"/>
</dbReference>
<dbReference type="InterPro" id="IPR025979">
    <property type="entry name" value="ChrR-like_cupin_dom"/>
</dbReference>
<dbReference type="Pfam" id="PF12973">
    <property type="entry name" value="Cupin_7"/>
    <property type="match status" value="1"/>
</dbReference>
<protein>
    <submittedName>
        <fullName evidence="2">Cupin</fullName>
    </submittedName>
</protein>
<organism evidence="2 3">
    <name type="scientific">Alsobacter soli</name>
    <dbReference type="NCBI Taxonomy" id="2109933"/>
    <lineage>
        <taxon>Bacteria</taxon>
        <taxon>Pseudomonadati</taxon>
        <taxon>Pseudomonadota</taxon>
        <taxon>Alphaproteobacteria</taxon>
        <taxon>Hyphomicrobiales</taxon>
        <taxon>Alsobacteraceae</taxon>
        <taxon>Alsobacter</taxon>
    </lineage>
</organism>
<dbReference type="EMBL" id="PVZS01000008">
    <property type="protein sequence ID" value="PSC05330.1"/>
    <property type="molecule type" value="Genomic_DNA"/>
</dbReference>
<dbReference type="OrthoDB" id="9801227at2"/>
<dbReference type="AlphaFoldDB" id="A0A2T1HUQ6"/>
<keyword evidence="3" id="KW-1185">Reference proteome</keyword>
<name>A0A2T1HUQ6_9HYPH</name>
<comment type="caution">
    <text evidence="2">The sequence shown here is derived from an EMBL/GenBank/DDBJ whole genome shotgun (WGS) entry which is preliminary data.</text>
</comment>
<dbReference type="CDD" id="cd20303">
    <property type="entry name" value="cupin_ChrR_1"/>
    <property type="match status" value="1"/>
</dbReference>
<evidence type="ECO:0000313" key="3">
    <source>
        <dbReference type="Proteomes" id="UP000239772"/>
    </source>
</evidence>
<evidence type="ECO:0000259" key="1">
    <source>
        <dbReference type="Pfam" id="PF12973"/>
    </source>
</evidence>
<dbReference type="SUPFAM" id="SSF51182">
    <property type="entry name" value="RmlC-like cupins"/>
    <property type="match status" value="2"/>
</dbReference>
<accession>A0A2T1HUQ6</accession>
<dbReference type="Gene3D" id="2.60.120.10">
    <property type="entry name" value="Jelly Rolls"/>
    <property type="match status" value="1"/>
</dbReference>
<gene>
    <name evidence="2" type="ORF">SLNSH_09000</name>
</gene>